<evidence type="ECO:0000256" key="12">
    <source>
        <dbReference type="ARBA" id="ARBA00048679"/>
    </source>
</evidence>
<dbReference type="SMART" id="SM00220">
    <property type="entry name" value="S_TKc"/>
    <property type="match status" value="1"/>
</dbReference>
<dbReference type="EMBL" id="VTPC01000547">
    <property type="protein sequence ID" value="KAF2905388.1"/>
    <property type="molecule type" value="Genomic_DNA"/>
</dbReference>
<dbReference type="PROSITE" id="PS00108">
    <property type="entry name" value="PROTEIN_KINASE_ST"/>
    <property type="match status" value="1"/>
</dbReference>
<comment type="catalytic activity">
    <reaction evidence="11">
        <text>L-threonyl-[protein] + ATP = O-phospho-L-threonyl-[protein] + ADP + H(+)</text>
        <dbReference type="Rhea" id="RHEA:46608"/>
        <dbReference type="Rhea" id="RHEA-COMP:11060"/>
        <dbReference type="Rhea" id="RHEA-COMP:11605"/>
        <dbReference type="ChEBI" id="CHEBI:15378"/>
        <dbReference type="ChEBI" id="CHEBI:30013"/>
        <dbReference type="ChEBI" id="CHEBI:30616"/>
        <dbReference type="ChEBI" id="CHEBI:61977"/>
        <dbReference type="ChEBI" id="CHEBI:456216"/>
        <dbReference type="EC" id="2.7.11.1"/>
    </reaction>
</comment>
<evidence type="ECO:0000313" key="18">
    <source>
        <dbReference type="Proteomes" id="UP000801492"/>
    </source>
</evidence>
<keyword evidence="6" id="KW-0418">Kinase</keyword>
<dbReference type="Gene3D" id="3.30.200.20">
    <property type="entry name" value="Phosphorylase Kinase, domain 1"/>
    <property type="match status" value="1"/>
</dbReference>
<dbReference type="GO" id="GO:0046872">
    <property type="term" value="F:metal ion binding"/>
    <property type="evidence" value="ECO:0007669"/>
    <property type="project" value="UniProtKB-KW"/>
</dbReference>
<keyword evidence="18" id="KW-1185">Reference proteome</keyword>
<keyword evidence="2 14" id="KW-0723">Serine/threonine-protein kinase</keyword>
<feature type="domain" description="Protein kinase" evidence="16">
    <location>
        <begin position="91"/>
        <end position="345"/>
    </location>
</feature>
<evidence type="ECO:0000256" key="3">
    <source>
        <dbReference type="ARBA" id="ARBA00022679"/>
    </source>
</evidence>
<dbReference type="InterPro" id="IPR011009">
    <property type="entry name" value="Kinase-like_dom_sf"/>
</dbReference>
<comment type="catalytic activity">
    <reaction evidence="12">
        <text>L-seryl-[protein] + ATP = O-phospho-L-seryl-[protein] + ADP + H(+)</text>
        <dbReference type="Rhea" id="RHEA:17989"/>
        <dbReference type="Rhea" id="RHEA-COMP:9863"/>
        <dbReference type="Rhea" id="RHEA-COMP:11604"/>
        <dbReference type="ChEBI" id="CHEBI:15378"/>
        <dbReference type="ChEBI" id="CHEBI:29999"/>
        <dbReference type="ChEBI" id="CHEBI:30616"/>
        <dbReference type="ChEBI" id="CHEBI:83421"/>
        <dbReference type="ChEBI" id="CHEBI:456216"/>
        <dbReference type="EC" id="2.7.11.1"/>
    </reaction>
</comment>
<keyword evidence="8" id="KW-0460">Magnesium</keyword>
<evidence type="ECO:0000256" key="14">
    <source>
        <dbReference type="RuleBase" id="RU000304"/>
    </source>
</evidence>
<evidence type="ECO:0000256" key="8">
    <source>
        <dbReference type="ARBA" id="ARBA00022842"/>
    </source>
</evidence>
<keyword evidence="7 13" id="KW-0067">ATP-binding</keyword>
<evidence type="ECO:0000256" key="9">
    <source>
        <dbReference type="ARBA" id="ARBA00023306"/>
    </source>
</evidence>
<dbReference type="EC" id="2.7.11.1" evidence="1"/>
<evidence type="ECO:0000256" key="1">
    <source>
        <dbReference type="ARBA" id="ARBA00012513"/>
    </source>
</evidence>
<reference evidence="17" key="1">
    <citation type="submission" date="2019-08" db="EMBL/GenBank/DDBJ databases">
        <title>The genome of the North American firefly Photinus pyralis.</title>
        <authorList>
            <consortium name="Photinus pyralis genome working group"/>
            <person name="Fallon T.R."/>
            <person name="Sander Lower S.E."/>
            <person name="Weng J.-K."/>
        </authorList>
    </citation>
    <scope>NUCLEOTIDE SEQUENCE</scope>
    <source>
        <strain evidence="17">TRF0915ILg1</strain>
        <tissue evidence="17">Whole body</tissue>
    </source>
</reference>
<dbReference type="Gene3D" id="1.10.510.10">
    <property type="entry name" value="Transferase(Phosphotransferase) domain 1"/>
    <property type="match status" value="1"/>
</dbReference>
<evidence type="ECO:0000256" key="4">
    <source>
        <dbReference type="ARBA" id="ARBA00022723"/>
    </source>
</evidence>
<dbReference type="GO" id="GO:0051321">
    <property type="term" value="P:meiotic cell cycle"/>
    <property type="evidence" value="ECO:0007669"/>
    <property type="project" value="TreeGrafter"/>
</dbReference>
<sequence length="453" mass="51762">MGRRKRSRSNWRTSKIIHKPKMFTKKQLSAMPQPSSYLRPDISVKVRRSLARRAADAALHPGARPVYFNRETSLSPLYNKDSGEQYIQQVFTSVRKIGQGCFGDVFAAISRDDSRVYAIKVTNDTHSFIDLTEVRRFEKVPENQNCVKFLKAWQESYRLYIQMELCVASLDKLLMVEHHIKEAQCWDILTDISMGLKYLHDKQLIHLDIKPANIMISTEGVCKLGDFGLLIDLTELNPETMKRKRTGVSVSEGDGKYVALEVLRGNIYTPAGDMFSLGLMMLEVASDAALPSSGDGWVEIRQGVVPDCYMERNLSSQYRDLIGSLILEDYTSRPSINEVLGHPKIQKTLNNHKNNTRVNYMANWNTVWQNYVSTHPDPGWDIPIVQIQGPSPPRRTYPINYIPPRSPRRTPLGEMELNLSPFSETDSDKKIAPSSPPVNKEDRYKRVSRRLFP</sequence>
<evidence type="ECO:0000256" key="5">
    <source>
        <dbReference type="ARBA" id="ARBA00022741"/>
    </source>
</evidence>
<evidence type="ECO:0000256" key="7">
    <source>
        <dbReference type="ARBA" id="ARBA00022840"/>
    </source>
</evidence>
<dbReference type="PANTHER" id="PTHR11042:SF183">
    <property type="entry name" value="MEMBRANE-ASSOCIATED TYROSINE- AND THREONINE-SPECIFIC CDC2-INHIBITORY KINASE"/>
    <property type="match status" value="1"/>
</dbReference>
<evidence type="ECO:0000256" key="10">
    <source>
        <dbReference type="ARBA" id="ARBA00037982"/>
    </source>
</evidence>
<evidence type="ECO:0000256" key="13">
    <source>
        <dbReference type="PROSITE-ProRule" id="PRU10141"/>
    </source>
</evidence>
<dbReference type="PROSITE" id="PS00107">
    <property type="entry name" value="PROTEIN_KINASE_ATP"/>
    <property type="match status" value="1"/>
</dbReference>
<dbReference type="AlphaFoldDB" id="A0A8K0DLL3"/>
<evidence type="ECO:0000259" key="16">
    <source>
        <dbReference type="PROSITE" id="PS50011"/>
    </source>
</evidence>
<dbReference type="PANTHER" id="PTHR11042">
    <property type="entry name" value="EUKARYOTIC TRANSLATION INITIATION FACTOR 2-ALPHA KINASE EIF2-ALPHA KINASE -RELATED"/>
    <property type="match status" value="1"/>
</dbReference>
<gene>
    <name evidence="17" type="ORF">ILUMI_00777</name>
</gene>
<keyword evidence="5 13" id="KW-0547">Nucleotide-binding</keyword>
<dbReference type="OrthoDB" id="5337378at2759"/>
<keyword evidence="3" id="KW-0808">Transferase</keyword>
<dbReference type="Proteomes" id="UP000801492">
    <property type="component" value="Unassembled WGS sequence"/>
</dbReference>
<dbReference type="InterPro" id="IPR000719">
    <property type="entry name" value="Prot_kinase_dom"/>
</dbReference>
<name>A0A8K0DLL3_IGNLU</name>
<dbReference type="InterPro" id="IPR017441">
    <property type="entry name" value="Protein_kinase_ATP_BS"/>
</dbReference>
<accession>A0A8K0DLL3</accession>
<comment type="caution">
    <text evidence="17">The sequence shown here is derived from an EMBL/GenBank/DDBJ whole genome shotgun (WGS) entry which is preliminary data.</text>
</comment>
<dbReference type="GO" id="GO:0004674">
    <property type="term" value="F:protein serine/threonine kinase activity"/>
    <property type="evidence" value="ECO:0007669"/>
    <property type="project" value="UniProtKB-KW"/>
</dbReference>
<protein>
    <recommendedName>
        <fullName evidence="1">non-specific serine/threonine protein kinase</fullName>
        <ecNumber evidence="1">2.7.11.1</ecNumber>
    </recommendedName>
</protein>
<evidence type="ECO:0000313" key="17">
    <source>
        <dbReference type="EMBL" id="KAF2905388.1"/>
    </source>
</evidence>
<dbReference type="GO" id="GO:0005737">
    <property type="term" value="C:cytoplasm"/>
    <property type="evidence" value="ECO:0007669"/>
    <property type="project" value="TreeGrafter"/>
</dbReference>
<dbReference type="SUPFAM" id="SSF56112">
    <property type="entry name" value="Protein kinase-like (PK-like)"/>
    <property type="match status" value="1"/>
</dbReference>
<evidence type="ECO:0000256" key="6">
    <source>
        <dbReference type="ARBA" id="ARBA00022777"/>
    </source>
</evidence>
<dbReference type="GO" id="GO:0005634">
    <property type="term" value="C:nucleus"/>
    <property type="evidence" value="ECO:0007669"/>
    <property type="project" value="TreeGrafter"/>
</dbReference>
<proteinExistence type="inferred from homology"/>
<evidence type="ECO:0000256" key="2">
    <source>
        <dbReference type="ARBA" id="ARBA00022527"/>
    </source>
</evidence>
<dbReference type="InterPro" id="IPR050339">
    <property type="entry name" value="CC_SR_Kinase"/>
</dbReference>
<dbReference type="Pfam" id="PF00069">
    <property type="entry name" value="Pkinase"/>
    <property type="match status" value="1"/>
</dbReference>
<dbReference type="GO" id="GO:0005524">
    <property type="term" value="F:ATP binding"/>
    <property type="evidence" value="ECO:0007669"/>
    <property type="project" value="UniProtKB-UniRule"/>
</dbReference>
<dbReference type="GO" id="GO:0110031">
    <property type="term" value="P:negative regulation of G2/MI transition of meiotic cell cycle"/>
    <property type="evidence" value="ECO:0007669"/>
    <property type="project" value="TreeGrafter"/>
</dbReference>
<feature type="binding site" evidence="13">
    <location>
        <position position="120"/>
    </location>
    <ligand>
        <name>ATP</name>
        <dbReference type="ChEBI" id="CHEBI:30616"/>
    </ligand>
</feature>
<keyword evidence="9" id="KW-0131">Cell cycle</keyword>
<keyword evidence="4" id="KW-0479">Metal-binding</keyword>
<evidence type="ECO:0000256" key="11">
    <source>
        <dbReference type="ARBA" id="ARBA00047899"/>
    </source>
</evidence>
<feature type="region of interest" description="Disordered" evidence="15">
    <location>
        <begin position="395"/>
        <end position="453"/>
    </location>
</feature>
<dbReference type="InterPro" id="IPR008271">
    <property type="entry name" value="Ser/Thr_kinase_AS"/>
</dbReference>
<comment type="similarity">
    <text evidence="10">Belongs to the protein kinase superfamily. Ser/Thr protein kinase family. GCN2 subfamily.</text>
</comment>
<dbReference type="PROSITE" id="PS50011">
    <property type="entry name" value="PROTEIN_KINASE_DOM"/>
    <property type="match status" value="1"/>
</dbReference>
<organism evidence="17 18">
    <name type="scientific">Ignelater luminosus</name>
    <name type="common">Cucubano</name>
    <name type="synonym">Pyrophorus luminosus</name>
    <dbReference type="NCBI Taxonomy" id="2038154"/>
    <lineage>
        <taxon>Eukaryota</taxon>
        <taxon>Metazoa</taxon>
        <taxon>Ecdysozoa</taxon>
        <taxon>Arthropoda</taxon>
        <taxon>Hexapoda</taxon>
        <taxon>Insecta</taxon>
        <taxon>Pterygota</taxon>
        <taxon>Neoptera</taxon>
        <taxon>Endopterygota</taxon>
        <taxon>Coleoptera</taxon>
        <taxon>Polyphaga</taxon>
        <taxon>Elateriformia</taxon>
        <taxon>Elateroidea</taxon>
        <taxon>Elateridae</taxon>
        <taxon>Agrypninae</taxon>
        <taxon>Pyrophorini</taxon>
        <taxon>Ignelater</taxon>
    </lineage>
</organism>
<evidence type="ECO:0000256" key="15">
    <source>
        <dbReference type="SAM" id="MobiDB-lite"/>
    </source>
</evidence>